<organism evidence="1 2">
    <name type="scientific">Araneus ventricosus</name>
    <name type="common">Orbweaver spider</name>
    <name type="synonym">Epeira ventricosa</name>
    <dbReference type="NCBI Taxonomy" id="182803"/>
    <lineage>
        <taxon>Eukaryota</taxon>
        <taxon>Metazoa</taxon>
        <taxon>Ecdysozoa</taxon>
        <taxon>Arthropoda</taxon>
        <taxon>Chelicerata</taxon>
        <taxon>Arachnida</taxon>
        <taxon>Araneae</taxon>
        <taxon>Araneomorphae</taxon>
        <taxon>Entelegynae</taxon>
        <taxon>Araneoidea</taxon>
        <taxon>Araneidae</taxon>
        <taxon>Araneus</taxon>
    </lineage>
</organism>
<evidence type="ECO:0000313" key="1">
    <source>
        <dbReference type="EMBL" id="GBM76264.1"/>
    </source>
</evidence>
<accession>A0A4Y2IF37</accession>
<comment type="caution">
    <text evidence="1">The sequence shown here is derived from an EMBL/GenBank/DDBJ whole genome shotgun (WGS) entry which is preliminary data.</text>
</comment>
<protein>
    <submittedName>
        <fullName evidence="1">Uncharacterized protein</fullName>
    </submittedName>
</protein>
<sequence>KILAGVKEERSPLLSIENEKSFFDPMPLQSALPWSDMENANPCQQEITLSNNISHLFDPVVPILPALNEGRCICSFKASLQPETISLLVTIAQDGIFCVIDYCIFVTKGIDGR</sequence>
<feature type="non-terminal residue" evidence="1">
    <location>
        <position position="1"/>
    </location>
</feature>
<evidence type="ECO:0000313" key="2">
    <source>
        <dbReference type="Proteomes" id="UP000499080"/>
    </source>
</evidence>
<dbReference type="AlphaFoldDB" id="A0A4Y2IF37"/>
<name>A0A4Y2IF37_ARAVE</name>
<reference evidence="1 2" key="1">
    <citation type="journal article" date="2019" name="Sci. Rep.">
        <title>Orb-weaving spider Araneus ventricosus genome elucidates the spidroin gene catalogue.</title>
        <authorList>
            <person name="Kono N."/>
            <person name="Nakamura H."/>
            <person name="Ohtoshi R."/>
            <person name="Moran D.A.P."/>
            <person name="Shinohara A."/>
            <person name="Yoshida Y."/>
            <person name="Fujiwara M."/>
            <person name="Mori M."/>
            <person name="Tomita M."/>
            <person name="Arakawa K."/>
        </authorList>
    </citation>
    <scope>NUCLEOTIDE SEQUENCE [LARGE SCALE GENOMIC DNA]</scope>
</reference>
<dbReference type="Proteomes" id="UP000499080">
    <property type="component" value="Unassembled WGS sequence"/>
</dbReference>
<dbReference type="EMBL" id="BGPR01262739">
    <property type="protein sequence ID" value="GBM76264.1"/>
    <property type="molecule type" value="Genomic_DNA"/>
</dbReference>
<proteinExistence type="predicted"/>
<keyword evidence="2" id="KW-1185">Reference proteome</keyword>
<gene>
    <name evidence="1" type="ORF">AVEN_70315_1</name>
</gene>